<dbReference type="InterPro" id="IPR001173">
    <property type="entry name" value="Glyco_trans_2-like"/>
</dbReference>
<dbReference type="SUPFAM" id="SSF53448">
    <property type="entry name" value="Nucleotide-diphospho-sugar transferases"/>
    <property type="match status" value="1"/>
</dbReference>
<comment type="caution">
    <text evidence="5">The sequence shown here is derived from an EMBL/GenBank/DDBJ whole genome shotgun (WGS) entry which is preliminary data.</text>
</comment>
<reference evidence="5 6" key="1">
    <citation type="submission" date="2020-08" db="EMBL/GenBank/DDBJ databases">
        <title>Genomic Encyclopedia of Type Strains, Phase III (KMG-III): the genomes of soil and plant-associated and newly described type strains.</title>
        <authorList>
            <person name="Whitman W."/>
        </authorList>
    </citation>
    <scope>NUCLEOTIDE SEQUENCE [LARGE SCALE GENOMIC DNA]</scope>
    <source>
        <strain evidence="5 6">CECT 7282</strain>
    </source>
</reference>
<evidence type="ECO:0000256" key="2">
    <source>
        <dbReference type="ARBA" id="ARBA00022676"/>
    </source>
</evidence>
<dbReference type="AlphaFoldDB" id="A0A839V0S9"/>
<name>A0A839V0S9_9GAMM</name>
<dbReference type="GO" id="GO:0016757">
    <property type="term" value="F:glycosyltransferase activity"/>
    <property type="evidence" value="ECO:0007669"/>
    <property type="project" value="UniProtKB-KW"/>
</dbReference>
<organism evidence="5 6">
    <name type="scientific">Halomonas cerina</name>
    <dbReference type="NCBI Taxonomy" id="447424"/>
    <lineage>
        <taxon>Bacteria</taxon>
        <taxon>Pseudomonadati</taxon>
        <taxon>Pseudomonadota</taxon>
        <taxon>Gammaproteobacteria</taxon>
        <taxon>Oceanospirillales</taxon>
        <taxon>Halomonadaceae</taxon>
        <taxon>Halomonas</taxon>
    </lineage>
</organism>
<dbReference type="Pfam" id="PF00535">
    <property type="entry name" value="Glycos_transf_2"/>
    <property type="match status" value="1"/>
</dbReference>
<evidence type="ECO:0000256" key="1">
    <source>
        <dbReference type="ARBA" id="ARBA00006739"/>
    </source>
</evidence>
<dbReference type="EMBL" id="JACHXP010000001">
    <property type="protein sequence ID" value="MBB3188791.1"/>
    <property type="molecule type" value="Genomic_DNA"/>
</dbReference>
<evidence type="ECO:0000313" key="6">
    <source>
        <dbReference type="Proteomes" id="UP000547614"/>
    </source>
</evidence>
<comment type="similarity">
    <text evidence="1">Belongs to the glycosyltransferase 2 family.</text>
</comment>
<dbReference type="PANTHER" id="PTHR43179:SF12">
    <property type="entry name" value="GALACTOFURANOSYLTRANSFERASE GLFT2"/>
    <property type="match status" value="1"/>
</dbReference>
<proteinExistence type="inferred from homology"/>
<dbReference type="Gene3D" id="3.90.550.10">
    <property type="entry name" value="Spore Coat Polysaccharide Biosynthesis Protein SpsA, Chain A"/>
    <property type="match status" value="1"/>
</dbReference>
<dbReference type="InterPro" id="IPR029044">
    <property type="entry name" value="Nucleotide-diphossugar_trans"/>
</dbReference>
<sequence length="289" mass="32525">MDEPVLVSVIIPTYRDWQRLQQCLGALAHQSMLDKEYEVVVVNNDPDDAPPAGWCLPKNVRMLQERKPGAYAARNAGLKAARGQFLAFTDSDCLPQPDWLTHGIAALVADNADRVAGCIEVLSDNKKMTPTECYESLFAFDQPQNVTRGVGVTANLLARANLFDTVGMFNEDLLSGGDIEWNRRATAMGYTIRYCQQAVVGHPARRTWSEMARKVRRTTGGKLAINPQYRLTIFRSLCPPLEASAHIARQDGAFLRTRMLAFWVAYRIKVFRYFYFRKLKSGRCAAERG</sequence>
<gene>
    <name evidence="5" type="ORF">FHR94_000009</name>
</gene>
<feature type="domain" description="Glycosyltransferase 2-like" evidence="4">
    <location>
        <begin position="8"/>
        <end position="125"/>
    </location>
</feature>
<dbReference type="Proteomes" id="UP000547614">
    <property type="component" value="Unassembled WGS sequence"/>
</dbReference>
<accession>A0A839V0S9</accession>
<evidence type="ECO:0000256" key="3">
    <source>
        <dbReference type="ARBA" id="ARBA00022679"/>
    </source>
</evidence>
<protein>
    <submittedName>
        <fullName evidence="5">GT2 family glycosyltransferase</fullName>
    </submittedName>
</protein>
<evidence type="ECO:0000259" key="4">
    <source>
        <dbReference type="Pfam" id="PF00535"/>
    </source>
</evidence>
<evidence type="ECO:0000313" key="5">
    <source>
        <dbReference type="EMBL" id="MBB3188791.1"/>
    </source>
</evidence>
<keyword evidence="6" id="KW-1185">Reference proteome</keyword>
<keyword evidence="3 5" id="KW-0808">Transferase</keyword>
<dbReference type="RefSeq" id="WP_183323254.1">
    <property type="nucleotide sequence ID" value="NZ_JACHXP010000001.1"/>
</dbReference>
<dbReference type="PANTHER" id="PTHR43179">
    <property type="entry name" value="RHAMNOSYLTRANSFERASE WBBL"/>
    <property type="match status" value="1"/>
</dbReference>
<keyword evidence="2" id="KW-0328">Glycosyltransferase</keyword>